<dbReference type="Gene3D" id="3.30.420.10">
    <property type="entry name" value="Ribonuclease H-like superfamily/Ribonuclease H"/>
    <property type="match status" value="1"/>
</dbReference>
<sequence length="184" mass="20741">MKYWIDTEFIAKPFTIDLVSVAVVAEDGREFYVESDQVDWSKASPWTLEHVRPQLAGGGMSLETMSYALMDFTHGDEHPVFWGYFPAWDWFALVGLFGGLEELPFHYPQLCLDIKQWAIELGDPSLPEQTSPLHHALNDARWTRDAWTFLATLHPEGAPRRAHGRKHFGPLAAAPKGAPPEGVL</sequence>
<protein>
    <submittedName>
        <fullName evidence="3">Uncharacterized protein DUF5051</fullName>
    </submittedName>
</protein>
<evidence type="ECO:0000259" key="2">
    <source>
        <dbReference type="Pfam" id="PF16473"/>
    </source>
</evidence>
<gene>
    <name evidence="3" type="ORF">DFR50_15116</name>
</gene>
<feature type="region of interest" description="Disordered" evidence="1">
    <location>
        <begin position="158"/>
        <end position="184"/>
    </location>
</feature>
<evidence type="ECO:0000256" key="1">
    <source>
        <dbReference type="SAM" id="MobiDB-lite"/>
    </source>
</evidence>
<dbReference type="AlphaFoldDB" id="A0A366ELD9"/>
<evidence type="ECO:0000313" key="3">
    <source>
        <dbReference type="EMBL" id="RBP02540.1"/>
    </source>
</evidence>
<dbReference type="Proteomes" id="UP000253529">
    <property type="component" value="Unassembled WGS sequence"/>
</dbReference>
<dbReference type="InterPro" id="IPR036397">
    <property type="entry name" value="RNaseH_sf"/>
</dbReference>
<evidence type="ECO:0000313" key="4">
    <source>
        <dbReference type="Proteomes" id="UP000253529"/>
    </source>
</evidence>
<dbReference type="InterPro" id="IPR012337">
    <property type="entry name" value="RNaseH-like_sf"/>
</dbReference>
<dbReference type="InterPro" id="IPR033390">
    <property type="entry name" value="Rv2179c-like"/>
</dbReference>
<organism evidence="3 4">
    <name type="scientific">Roseiarcus fermentans</name>
    <dbReference type="NCBI Taxonomy" id="1473586"/>
    <lineage>
        <taxon>Bacteria</taxon>
        <taxon>Pseudomonadati</taxon>
        <taxon>Pseudomonadota</taxon>
        <taxon>Alphaproteobacteria</taxon>
        <taxon>Hyphomicrobiales</taxon>
        <taxon>Roseiarcaceae</taxon>
        <taxon>Roseiarcus</taxon>
    </lineage>
</organism>
<comment type="caution">
    <text evidence="3">The sequence shown here is derived from an EMBL/GenBank/DDBJ whole genome shotgun (WGS) entry which is preliminary data.</text>
</comment>
<reference evidence="3 4" key="1">
    <citation type="submission" date="2018-06" db="EMBL/GenBank/DDBJ databases">
        <title>Genomic Encyclopedia of Type Strains, Phase IV (KMG-IV): sequencing the most valuable type-strain genomes for metagenomic binning, comparative biology and taxonomic classification.</title>
        <authorList>
            <person name="Goeker M."/>
        </authorList>
    </citation>
    <scope>NUCLEOTIDE SEQUENCE [LARGE SCALE GENOMIC DNA]</scope>
    <source>
        <strain evidence="3 4">DSM 24875</strain>
    </source>
</reference>
<dbReference type="EMBL" id="QNRK01000051">
    <property type="protein sequence ID" value="RBP02540.1"/>
    <property type="molecule type" value="Genomic_DNA"/>
</dbReference>
<feature type="compositionally biased region" description="Low complexity" evidence="1">
    <location>
        <begin position="169"/>
        <end position="184"/>
    </location>
</feature>
<dbReference type="SUPFAM" id="SSF53098">
    <property type="entry name" value="Ribonuclease H-like"/>
    <property type="match status" value="1"/>
</dbReference>
<dbReference type="RefSeq" id="WP_170153436.1">
    <property type="nucleotide sequence ID" value="NZ_QNRK01000051.1"/>
</dbReference>
<dbReference type="GO" id="GO:0003676">
    <property type="term" value="F:nucleic acid binding"/>
    <property type="evidence" value="ECO:0007669"/>
    <property type="project" value="InterPro"/>
</dbReference>
<keyword evidence="4" id="KW-1185">Reference proteome</keyword>
<accession>A0A366ELD9</accession>
<name>A0A366ELD9_9HYPH</name>
<dbReference type="Pfam" id="PF16473">
    <property type="entry name" value="Rv2179c-like"/>
    <property type="match status" value="1"/>
</dbReference>
<proteinExistence type="predicted"/>
<feature type="domain" description="3'-5' exoribonuclease Rv2179c-like" evidence="2">
    <location>
        <begin position="2"/>
        <end position="149"/>
    </location>
</feature>